<dbReference type="KEGG" id="chg:AXF12_08520"/>
<name>A0AAX2H2Y3_9FLAO</name>
<dbReference type="EMBL" id="LT906449">
    <property type="protein sequence ID" value="SNV17131.1"/>
    <property type="molecule type" value="Genomic_DNA"/>
</dbReference>
<reference evidence="2 4" key="2">
    <citation type="submission" date="2017-06" db="EMBL/GenBank/DDBJ databases">
        <authorList>
            <consortium name="Pathogen Informatics"/>
        </authorList>
    </citation>
    <scope>NUCLEOTIDE SEQUENCE [LARGE SCALE GENOMIC DNA]</scope>
    <source>
        <strain evidence="2 4">NCTC12947</strain>
    </source>
</reference>
<accession>A0AAX2H2Y3</accession>
<organism evidence="2 4">
    <name type="scientific">Capnocytophaga haemolytica</name>
    <dbReference type="NCBI Taxonomy" id="45243"/>
    <lineage>
        <taxon>Bacteria</taxon>
        <taxon>Pseudomonadati</taxon>
        <taxon>Bacteroidota</taxon>
        <taxon>Flavobacteriia</taxon>
        <taxon>Flavobacteriales</taxon>
        <taxon>Flavobacteriaceae</taxon>
        <taxon>Capnocytophaga</taxon>
    </lineage>
</organism>
<protein>
    <submittedName>
        <fullName evidence="2">Uncharacterized protein</fullName>
    </submittedName>
</protein>
<dbReference type="InterPro" id="IPR020271">
    <property type="entry name" value="Uncharacterised_MJ1172"/>
</dbReference>
<keyword evidence="3" id="KW-1185">Reference proteome</keyword>
<reference evidence="1 3" key="1">
    <citation type="submission" date="2016-02" db="EMBL/GenBank/DDBJ databases">
        <authorList>
            <person name="Holder M.E."/>
            <person name="Ajami N.J."/>
            <person name="Petrosino J.F."/>
        </authorList>
    </citation>
    <scope>NUCLEOTIDE SEQUENCE [LARGE SCALE GENOMIC DNA]</scope>
    <source>
        <strain evidence="1 3">CCUG 32990</strain>
    </source>
</reference>
<gene>
    <name evidence="1" type="ORF">AXF12_08520</name>
    <name evidence="2" type="ORF">SAMEA44541418_02461</name>
</gene>
<sequence length="74" mass="8859">MEVTLKIDQTSQQAKLFLELLRTFSFVKIIDTTLEQTSDRTEKLHYNPKFVSKIRKAMKQESVRIDREKLWESI</sequence>
<dbReference type="Proteomes" id="UP000065822">
    <property type="component" value="Chromosome"/>
</dbReference>
<proteinExistence type="predicted"/>
<evidence type="ECO:0000313" key="1">
    <source>
        <dbReference type="EMBL" id="AMD85553.1"/>
    </source>
</evidence>
<dbReference type="Proteomes" id="UP000215539">
    <property type="component" value="Chromosome 1"/>
</dbReference>
<evidence type="ECO:0000313" key="2">
    <source>
        <dbReference type="EMBL" id="SNV17131.1"/>
    </source>
</evidence>
<dbReference type="EMBL" id="CP014227">
    <property type="protein sequence ID" value="AMD85553.1"/>
    <property type="molecule type" value="Genomic_DNA"/>
</dbReference>
<dbReference type="AlphaFoldDB" id="A0AAX2H2Y3"/>
<evidence type="ECO:0000313" key="4">
    <source>
        <dbReference type="Proteomes" id="UP000215539"/>
    </source>
</evidence>
<evidence type="ECO:0000313" key="3">
    <source>
        <dbReference type="Proteomes" id="UP000065822"/>
    </source>
</evidence>
<dbReference type="Pfam" id="PF10884">
    <property type="entry name" value="DUF2683"/>
    <property type="match status" value="1"/>
</dbReference>
<dbReference type="RefSeq" id="WP_066430252.1">
    <property type="nucleotide sequence ID" value="NZ_CP014227.1"/>
</dbReference>